<dbReference type="RefSeq" id="WP_341743258.1">
    <property type="nucleotide sequence ID" value="NZ_CP151406.1"/>
</dbReference>
<gene>
    <name evidence="1" type="ORF">AADV58_11535</name>
</gene>
<dbReference type="EMBL" id="CP151406">
    <property type="protein sequence ID" value="WZJ20585.1"/>
    <property type="molecule type" value="Genomic_DNA"/>
</dbReference>
<organism evidence="1 2">
    <name type="scientific">Azonexus hydrophilus</name>
    <dbReference type="NCBI Taxonomy" id="418702"/>
    <lineage>
        <taxon>Bacteria</taxon>
        <taxon>Pseudomonadati</taxon>
        <taxon>Pseudomonadota</taxon>
        <taxon>Betaproteobacteria</taxon>
        <taxon>Rhodocyclales</taxon>
        <taxon>Azonexaceae</taxon>
        <taxon>Azonexus</taxon>
    </lineage>
</organism>
<reference evidence="1 2" key="1">
    <citation type="submission" date="2024-04" db="EMBL/GenBank/DDBJ databases">
        <title>Dissimilatory iodate-reducing microorganisms contribute to the enrichment of iodine in groundwater.</title>
        <authorList>
            <person name="Jiang Z."/>
        </authorList>
    </citation>
    <scope>NUCLEOTIDE SEQUENCE [LARGE SCALE GENOMIC DNA]</scope>
    <source>
        <strain evidence="1 2">NCP973</strain>
    </source>
</reference>
<evidence type="ECO:0000313" key="2">
    <source>
        <dbReference type="Proteomes" id="UP001479520"/>
    </source>
</evidence>
<sequence>MENPAKINPEATEYTRGKDGLYACCDTLAEPAPPKGLGLRWRRTTRPCTSPTMGTPAWDAYCAGEEVWEPYFVLVRTGA</sequence>
<accession>A0ABZ2XDH0</accession>
<name>A0ABZ2XDH0_9RHOO</name>
<dbReference type="Proteomes" id="UP001479520">
    <property type="component" value="Chromosome"/>
</dbReference>
<protein>
    <submittedName>
        <fullName evidence="1">Uncharacterized protein</fullName>
    </submittedName>
</protein>
<keyword evidence="2" id="KW-1185">Reference proteome</keyword>
<evidence type="ECO:0000313" key="1">
    <source>
        <dbReference type="EMBL" id="WZJ20585.1"/>
    </source>
</evidence>
<proteinExistence type="predicted"/>